<comment type="caution">
    <text evidence="1">The sequence shown here is derived from an EMBL/GenBank/DDBJ whole genome shotgun (WGS) entry which is preliminary data.</text>
</comment>
<organism evidence="1 2">
    <name type="scientific">Rotaria sordida</name>
    <dbReference type="NCBI Taxonomy" id="392033"/>
    <lineage>
        <taxon>Eukaryota</taxon>
        <taxon>Metazoa</taxon>
        <taxon>Spiralia</taxon>
        <taxon>Gnathifera</taxon>
        <taxon>Rotifera</taxon>
        <taxon>Eurotatoria</taxon>
        <taxon>Bdelloidea</taxon>
        <taxon>Philodinida</taxon>
        <taxon>Philodinidae</taxon>
        <taxon>Rotaria</taxon>
    </lineage>
</organism>
<dbReference type="EMBL" id="CAJOAX010023299">
    <property type="protein sequence ID" value="CAF4211538.1"/>
    <property type="molecule type" value="Genomic_DNA"/>
</dbReference>
<dbReference type="AlphaFoldDB" id="A0A820C7H7"/>
<reference evidence="1" key="1">
    <citation type="submission" date="2021-02" db="EMBL/GenBank/DDBJ databases">
        <authorList>
            <person name="Nowell W R."/>
        </authorList>
    </citation>
    <scope>NUCLEOTIDE SEQUENCE</scope>
</reference>
<proteinExistence type="predicted"/>
<accession>A0A820C7H7</accession>
<feature type="non-terminal residue" evidence="1">
    <location>
        <position position="128"/>
    </location>
</feature>
<evidence type="ECO:0008006" key="3">
    <source>
        <dbReference type="Google" id="ProtNLM"/>
    </source>
</evidence>
<evidence type="ECO:0000313" key="2">
    <source>
        <dbReference type="Proteomes" id="UP000663823"/>
    </source>
</evidence>
<evidence type="ECO:0000313" key="1">
    <source>
        <dbReference type="EMBL" id="CAF4211538.1"/>
    </source>
</evidence>
<feature type="non-terminal residue" evidence="1">
    <location>
        <position position="1"/>
    </location>
</feature>
<sequence>MNVVELLDLPDELILFIMNKVTPQVLLLCSMIGIGNNRLEQLAFDICHSIDLTFDYLQASYHLLMKRFYSNVLPRISHNIQSLTINLSNISSIKTCVENHCNGTLPNLTHLKIMLDAKRSKTGISYTI</sequence>
<gene>
    <name evidence="1" type="ORF">OTI717_LOCUS39004</name>
</gene>
<dbReference type="Proteomes" id="UP000663823">
    <property type="component" value="Unassembled WGS sequence"/>
</dbReference>
<protein>
    <recommendedName>
        <fullName evidence="3">F-box domain-containing protein</fullName>
    </recommendedName>
</protein>
<name>A0A820C7H7_9BILA</name>